<evidence type="ECO:0000313" key="3">
    <source>
        <dbReference type="Proteomes" id="UP001583177"/>
    </source>
</evidence>
<keyword evidence="1" id="KW-0472">Membrane</keyword>
<protein>
    <submittedName>
        <fullName evidence="2">Uncharacterized protein</fullName>
    </submittedName>
</protein>
<gene>
    <name evidence="2" type="ORF">Daus18300_012473</name>
</gene>
<feature type="transmembrane region" description="Helical" evidence="1">
    <location>
        <begin position="71"/>
        <end position="94"/>
    </location>
</feature>
<keyword evidence="1" id="KW-1133">Transmembrane helix</keyword>
<organism evidence="2 3">
    <name type="scientific">Diaporthe australafricana</name>
    <dbReference type="NCBI Taxonomy" id="127596"/>
    <lineage>
        <taxon>Eukaryota</taxon>
        <taxon>Fungi</taxon>
        <taxon>Dikarya</taxon>
        <taxon>Ascomycota</taxon>
        <taxon>Pezizomycotina</taxon>
        <taxon>Sordariomycetes</taxon>
        <taxon>Sordariomycetidae</taxon>
        <taxon>Diaporthales</taxon>
        <taxon>Diaporthaceae</taxon>
        <taxon>Diaporthe</taxon>
    </lineage>
</organism>
<feature type="transmembrane region" description="Helical" evidence="1">
    <location>
        <begin position="12"/>
        <end position="31"/>
    </location>
</feature>
<dbReference type="Proteomes" id="UP001583177">
    <property type="component" value="Unassembled WGS sequence"/>
</dbReference>
<keyword evidence="3" id="KW-1185">Reference proteome</keyword>
<dbReference type="PANTHER" id="PTHR35395:SF1">
    <property type="entry name" value="DUF6536 DOMAIN-CONTAINING PROTEIN"/>
    <property type="match status" value="1"/>
</dbReference>
<dbReference type="PANTHER" id="PTHR35395">
    <property type="entry name" value="DUF6536 DOMAIN-CONTAINING PROTEIN"/>
    <property type="match status" value="1"/>
</dbReference>
<evidence type="ECO:0000313" key="2">
    <source>
        <dbReference type="EMBL" id="KAL1851664.1"/>
    </source>
</evidence>
<dbReference type="EMBL" id="JAWRVE010000170">
    <property type="protein sequence ID" value="KAL1851664.1"/>
    <property type="molecule type" value="Genomic_DNA"/>
</dbReference>
<evidence type="ECO:0000256" key="1">
    <source>
        <dbReference type="SAM" id="Phobius"/>
    </source>
</evidence>
<reference evidence="2 3" key="1">
    <citation type="journal article" date="2024" name="IMA Fungus">
        <title>IMA Genome - F19 : A genome assembly and annotation guide to empower mycologists, including annotated draft genome sequences of Ceratocystis pirilliformis, Diaporthe australafricana, Fusarium ophioides, Paecilomyces lecythidis, and Sporothrix stenoceras.</title>
        <authorList>
            <person name="Aylward J."/>
            <person name="Wilson A.M."/>
            <person name="Visagie C.M."/>
            <person name="Spraker J."/>
            <person name="Barnes I."/>
            <person name="Buitendag C."/>
            <person name="Ceriani C."/>
            <person name="Del Mar Angel L."/>
            <person name="du Plessis D."/>
            <person name="Fuchs T."/>
            <person name="Gasser K."/>
            <person name="Kramer D."/>
            <person name="Li W."/>
            <person name="Munsamy K."/>
            <person name="Piso A."/>
            <person name="Price J.L."/>
            <person name="Sonnekus B."/>
            <person name="Thomas C."/>
            <person name="van der Nest A."/>
            <person name="van Dijk A."/>
            <person name="van Heerden A."/>
            <person name="van Vuuren N."/>
            <person name="Yilmaz N."/>
            <person name="Duong T.A."/>
            <person name="van der Merwe N.A."/>
            <person name="Wingfield M.J."/>
            <person name="Wingfield B.D."/>
        </authorList>
    </citation>
    <scope>NUCLEOTIDE SEQUENCE [LARGE SCALE GENOMIC DNA]</scope>
    <source>
        <strain evidence="2 3">CMW 18300</strain>
    </source>
</reference>
<proteinExistence type="predicted"/>
<keyword evidence="1" id="KW-0812">Transmembrane</keyword>
<feature type="transmembrane region" description="Helical" evidence="1">
    <location>
        <begin position="186"/>
        <end position="206"/>
    </location>
</feature>
<comment type="caution">
    <text evidence="2">The sequence shown here is derived from an EMBL/GenBank/DDBJ whole genome shotgun (WGS) entry which is preliminary data.</text>
</comment>
<accession>A0ABR3W2N0</accession>
<name>A0ABR3W2N0_9PEZI</name>
<sequence>MVRGGKSDLLGCFHVTVSFTIGIGVPLYLLLSSVIGLREWGIDITMRGIWQRGLQTADPYTLAFDSGNVTYSLPACVLLSNMFQILVSFLYIFYNNILTRQLVADEWKRFLEPSGKKPLRVSQPVGMQRSSYMLSLPFNYSVPLMVSMMVLHWLVSQSVFLEQTMGFDTSPNPARVPSFDRTAVGYSQLGQVLAIVFGGFLVIALLNNSALRQYVGAPPGFVKAGMSSALIRAFCQRPEEDYDASYFPVRLGAVESKGRKGVQSGPQTLTFSTYINIAPPVNTKNYMLPVHKSQVF</sequence>
<feature type="transmembrane region" description="Helical" evidence="1">
    <location>
        <begin position="137"/>
        <end position="155"/>
    </location>
</feature>